<gene>
    <name evidence="1" type="ORF">Prudu_019190</name>
</gene>
<organism evidence="1">
    <name type="scientific">Prunus dulcis</name>
    <name type="common">Almond</name>
    <name type="synonym">Amygdalus dulcis</name>
    <dbReference type="NCBI Taxonomy" id="3755"/>
    <lineage>
        <taxon>Eukaryota</taxon>
        <taxon>Viridiplantae</taxon>
        <taxon>Streptophyta</taxon>
        <taxon>Embryophyta</taxon>
        <taxon>Tracheophyta</taxon>
        <taxon>Spermatophyta</taxon>
        <taxon>Magnoliopsida</taxon>
        <taxon>eudicotyledons</taxon>
        <taxon>Gunneridae</taxon>
        <taxon>Pentapetalae</taxon>
        <taxon>rosids</taxon>
        <taxon>fabids</taxon>
        <taxon>Rosales</taxon>
        <taxon>Rosaceae</taxon>
        <taxon>Amygdaloideae</taxon>
        <taxon>Amygdaleae</taxon>
        <taxon>Prunus</taxon>
    </lineage>
</organism>
<evidence type="ECO:0000313" key="1">
    <source>
        <dbReference type="EMBL" id="BBH07299.1"/>
    </source>
</evidence>
<dbReference type="AlphaFoldDB" id="A0A4Y1RSI4"/>
<protein>
    <submittedName>
        <fullName evidence="1">Pyrimidine 2</fullName>
    </submittedName>
</protein>
<sequence>MVIFARNFAGSDLPPPAAISGDQGINFGKCPIYRGDSAEISAEVSVFSKWARHRGDVRNFKGFVPGFGKIRGGCKYFGIEPVTRETLSIFR</sequence>
<name>A0A4Y1RSI4_PRUDU</name>
<dbReference type="EMBL" id="AP019303">
    <property type="protein sequence ID" value="BBH07299.1"/>
    <property type="molecule type" value="Genomic_DNA"/>
</dbReference>
<reference evidence="1" key="1">
    <citation type="journal article" date="2019" name="Science">
        <title>Mutation of a bHLH transcription factor allowed almond domestication.</title>
        <authorList>
            <person name="Sanchez-Perez R."/>
            <person name="Pavan S."/>
            <person name="Mazzeo R."/>
            <person name="Moldovan C."/>
            <person name="Aiese Cigliano R."/>
            <person name="Del Cueto J."/>
            <person name="Ricciardi F."/>
            <person name="Lotti C."/>
            <person name="Ricciardi L."/>
            <person name="Dicenta F."/>
            <person name="Lopez-Marques R.L."/>
            <person name="Lindberg Moller B."/>
        </authorList>
    </citation>
    <scope>NUCLEOTIDE SEQUENCE</scope>
</reference>
<accession>A0A4Y1RSI4</accession>
<proteinExistence type="predicted"/>